<dbReference type="RefSeq" id="WP_119635238.1">
    <property type="nucleotide sequence ID" value="NZ_QXVO01000008.1"/>
</dbReference>
<dbReference type="PANTHER" id="PTHR30590">
    <property type="entry name" value="INNER MEMBRANE PROTEIN"/>
    <property type="match status" value="1"/>
</dbReference>
<gene>
    <name evidence="3" type="ORF">BUZ57_04115</name>
</gene>
<feature type="transmembrane region" description="Helical" evidence="1">
    <location>
        <begin position="267"/>
        <end position="285"/>
    </location>
</feature>
<comment type="caution">
    <text evidence="3">The sequence shown here is derived from an EMBL/GenBank/DDBJ whole genome shotgun (WGS) entry which is preliminary data.</text>
</comment>
<reference evidence="3 4" key="1">
    <citation type="journal article" date="2016" name="Front. Microbiol.">
        <title>Comprehensive Phylogenetic Analysis of Bovine Non-aureus Staphylococci Species Based on Whole-Genome Sequencing.</title>
        <authorList>
            <person name="Naushad S."/>
            <person name="Barkema H.W."/>
            <person name="Luby C."/>
            <person name="Condas L.A."/>
            <person name="Nobrega D.B."/>
            <person name="Carson D.A."/>
            <person name="De Buck J."/>
        </authorList>
    </citation>
    <scope>NUCLEOTIDE SEQUENCE [LARGE SCALE GENOMIC DNA]</scope>
    <source>
        <strain evidence="3 4">SNUC 5959</strain>
    </source>
</reference>
<evidence type="ECO:0000313" key="3">
    <source>
        <dbReference type="EMBL" id="RIO46679.1"/>
    </source>
</evidence>
<feature type="transmembrane region" description="Helical" evidence="1">
    <location>
        <begin position="108"/>
        <end position="124"/>
    </location>
</feature>
<organism evidence="3 4">
    <name type="scientific">Staphylococcus hyicus</name>
    <dbReference type="NCBI Taxonomy" id="1284"/>
    <lineage>
        <taxon>Bacteria</taxon>
        <taxon>Bacillati</taxon>
        <taxon>Bacillota</taxon>
        <taxon>Bacilli</taxon>
        <taxon>Bacillales</taxon>
        <taxon>Staphylococcaceae</taxon>
        <taxon>Staphylococcus</taxon>
    </lineage>
</organism>
<evidence type="ECO:0000313" key="4">
    <source>
        <dbReference type="Proteomes" id="UP000285625"/>
    </source>
</evidence>
<feature type="transmembrane region" description="Helical" evidence="1">
    <location>
        <begin position="291"/>
        <end position="313"/>
    </location>
</feature>
<evidence type="ECO:0000259" key="2">
    <source>
        <dbReference type="Pfam" id="PF04235"/>
    </source>
</evidence>
<sequence>MVQKRIEILDILRGFALLGIILVNVKGMTFMRLIIPNGGVDAWYDSFLSIFVESKFFAIFSTLFGIGFYIFMERARQKSQNKFALYIRRLVILLVFGVFHTFLQPGEALKIYAVVGLLLLLFYYLKKEINLVIGLALLIVMLILDDKILLVIPYFILGLTLGQYGLFEKLKMYDHRLKQCWAITSMLALVSFILLSIFYVYPNFKVAETAGIVGEQYVQSKYLFDYIVTLTSPVISLFYVLTIIIIAQTEIGHKLLSPLKYYGRLALTNYIGQTLLMLVYTQLIFKGSVSLTHSLIMCLVIYVIQIAFSKVWLTYFTYGPLEYIWRCGTYMRVIKIKK</sequence>
<dbReference type="Proteomes" id="UP000285625">
    <property type="component" value="Unassembled WGS sequence"/>
</dbReference>
<feature type="transmembrane region" description="Helical" evidence="1">
    <location>
        <begin position="222"/>
        <end position="246"/>
    </location>
</feature>
<feature type="transmembrane region" description="Helical" evidence="1">
    <location>
        <begin position="150"/>
        <end position="167"/>
    </location>
</feature>
<dbReference type="Pfam" id="PF04235">
    <property type="entry name" value="DUF418"/>
    <property type="match status" value="1"/>
</dbReference>
<proteinExistence type="predicted"/>
<dbReference type="EMBL" id="QXVO01000008">
    <property type="protein sequence ID" value="RIO46679.1"/>
    <property type="molecule type" value="Genomic_DNA"/>
</dbReference>
<keyword evidence="1" id="KW-0472">Membrane</keyword>
<dbReference type="PANTHER" id="PTHR30590:SF3">
    <property type="entry name" value="HYPOTHETICAL MEMBRANE SPANNING PROTEIN"/>
    <property type="match status" value="1"/>
</dbReference>
<dbReference type="InterPro" id="IPR052529">
    <property type="entry name" value="Bact_Transport_Assoc"/>
</dbReference>
<feature type="transmembrane region" description="Helical" evidence="1">
    <location>
        <begin position="129"/>
        <end position="144"/>
    </location>
</feature>
<keyword evidence="1" id="KW-0812">Transmembrane</keyword>
<feature type="transmembrane region" description="Helical" evidence="1">
    <location>
        <begin position="83"/>
        <end position="102"/>
    </location>
</feature>
<feature type="transmembrane region" description="Helical" evidence="1">
    <location>
        <begin position="179"/>
        <end position="202"/>
    </location>
</feature>
<dbReference type="InterPro" id="IPR007349">
    <property type="entry name" value="DUF418"/>
</dbReference>
<keyword evidence="1" id="KW-1133">Transmembrane helix</keyword>
<protein>
    <submittedName>
        <fullName evidence="3">DUF418 domain-containing protein</fullName>
    </submittedName>
</protein>
<dbReference type="AlphaFoldDB" id="A0A418JKH9"/>
<feature type="domain" description="DUF418" evidence="2">
    <location>
        <begin position="181"/>
        <end position="331"/>
    </location>
</feature>
<evidence type="ECO:0000256" key="1">
    <source>
        <dbReference type="SAM" id="Phobius"/>
    </source>
</evidence>
<feature type="transmembrane region" description="Helical" evidence="1">
    <location>
        <begin position="47"/>
        <end position="71"/>
    </location>
</feature>
<accession>A0A418JKH9</accession>
<feature type="transmembrane region" description="Helical" evidence="1">
    <location>
        <begin position="12"/>
        <end position="35"/>
    </location>
</feature>
<name>A0A418JKH9_STAHY</name>